<evidence type="ECO:0000313" key="1">
    <source>
        <dbReference type="EMBL" id="MFB9770092.1"/>
    </source>
</evidence>
<protein>
    <submittedName>
        <fullName evidence="1">Uncharacterized protein</fullName>
    </submittedName>
</protein>
<evidence type="ECO:0000313" key="2">
    <source>
        <dbReference type="Proteomes" id="UP001589691"/>
    </source>
</evidence>
<dbReference type="EMBL" id="JBHLZY010000025">
    <property type="protein sequence ID" value="MFB9770092.1"/>
    <property type="molecule type" value="Genomic_DNA"/>
</dbReference>
<accession>A0ABV5WVC6</accession>
<organism evidence="1 2">
    <name type="scientific">Lactiplantibacillus modestisalitolerans</name>
    <dbReference type="NCBI Taxonomy" id="1457219"/>
    <lineage>
        <taxon>Bacteria</taxon>
        <taxon>Bacillati</taxon>
        <taxon>Bacillota</taxon>
        <taxon>Bacilli</taxon>
        <taxon>Lactobacillales</taxon>
        <taxon>Lactobacillaceae</taxon>
        <taxon>Lactiplantibacillus</taxon>
    </lineage>
</organism>
<dbReference type="Proteomes" id="UP001589691">
    <property type="component" value="Unassembled WGS sequence"/>
</dbReference>
<gene>
    <name evidence="1" type="ORF">ACFFLI_09485</name>
</gene>
<name>A0ABV5WVC6_9LACO</name>
<sequence length="82" mass="9170">MAILDGARLKQLDDRRFLLEQAVNTANFQNAKKPAGVVKKAYRLIDKQSDAIIKGKRHGRARADHKKLKILEKVRAAFGGDS</sequence>
<proteinExistence type="predicted"/>
<reference evidence="1 2" key="1">
    <citation type="submission" date="2024-09" db="EMBL/GenBank/DDBJ databases">
        <authorList>
            <person name="Sun Q."/>
            <person name="Mori K."/>
        </authorList>
    </citation>
    <scope>NUCLEOTIDE SEQUENCE [LARGE SCALE GENOMIC DNA]</scope>
    <source>
        <strain evidence="1 2">TBRC 4576</strain>
    </source>
</reference>
<comment type="caution">
    <text evidence="1">The sequence shown here is derived from an EMBL/GenBank/DDBJ whole genome shotgun (WGS) entry which is preliminary data.</text>
</comment>
<dbReference type="RefSeq" id="WP_225424370.1">
    <property type="nucleotide sequence ID" value="NZ_BJEA01000004.1"/>
</dbReference>
<keyword evidence="2" id="KW-1185">Reference proteome</keyword>